<dbReference type="Proteomes" id="UP000323337">
    <property type="component" value="Unassembled WGS sequence"/>
</dbReference>
<feature type="transmembrane region" description="Helical" evidence="1">
    <location>
        <begin position="889"/>
        <end position="909"/>
    </location>
</feature>
<dbReference type="AlphaFoldDB" id="A0A5D0MS69"/>
<dbReference type="GO" id="GO:0042910">
    <property type="term" value="F:xenobiotic transmembrane transporter activity"/>
    <property type="evidence" value="ECO:0007669"/>
    <property type="project" value="TreeGrafter"/>
</dbReference>
<evidence type="ECO:0000313" key="2">
    <source>
        <dbReference type="EMBL" id="TYB33899.1"/>
    </source>
</evidence>
<name>A0A5D0MS69_FLESI</name>
<dbReference type="Gene3D" id="3.30.70.1320">
    <property type="entry name" value="Multidrug efflux transporter AcrB pore domain like"/>
    <property type="match status" value="1"/>
</dbReference>
<dbReference type="PANTHER" id="PTHR32063">
    <property type="match status" value="1"/>
</dbReference>
<dbReference type="InterPro" id="IPR027463">
    <property type="entry name" value="AcrB_DN_DC_subdom"/>
</dbReference>
<feature type="transmembrane region" description="Helical" evidence="1">
    <location>
        <begin position="388"/>
        <end position="413"/>
    </location>
</feature>
<keyword evidence="1" id="KW-1133">Transmembrane helix</keyword>
<proteinExistence type="predicted"/>
<dbReference type="SUPFAM" id="SSF82693">
    <property type="entry name" value="Multidrug efflux transporter AcrB pore domain, PN1, PN2, PC1 and PC2 subdomains"/>
    <property type="match status" value="2"/>
</dbReference>
<feature type="transmembrane region" description="Helical" evidence="1">
    <location>
        <begin position="336"/>
        <end position="355"/>
    </location>
</feature>
<feature type="transmembrane region" description="Helical" evidence="1">
    <location>
        <begin position="362"/>
        <end position="382"/>
    </location>
</feature>
<comment type="caution">
    <text evidence="2">The sequence shown here is derived from an EMBL/GenBank/DDBJ whole genome shotgun (WGS) entry which is preliminary data.</text>
</comment>
<dbReference type="Pfam" id="PF00873">
    <property type="entry name" value="ACR_tran"/>
    <property type="match status" value="1"/>
</dbReference>
<keyword evidence="1" id="KW-0812">Transmembrane</keyword>
<feature type="transmembrane region" description="Helical" evidence="1">
    <location>
        <begin position="915"/>
        <end position="939"/>
    </location>
</feature>
<reference evidence="2 3" key="1">
    <citation type="submission" date="2019-08" db="EMBL/GenBank/DDBJ databases">
        <title>Genomic characterization of a novel candidate phylum (ARYD3) from a high temperature, high salinity tertiary oil reservoir in north central Oklahoma, USA.</title>
        <authorList>
            <person name="Youssef N.H."/>
            <person name="Yadav A."/>
            <person name="Elshahed M.S."/>
        </authorList>
    </citation>
    <scope>NUCLEOTIDE SEQUENCE [LARGE SCALE GENOMIC DNA]</scope>
    <source>
        <strain evidence="2">ARYD1</strain>
    </source>
</reference>
<feature type="transmembrane region" description="Helical" evidence="1">
    <location>
        <begin position="993"/>
        <end position="1019"/>
    </location>
</feature>
<dbReference type="Gene3D" id="3.30.70.1430">
    <property type="entry name" value="Multidrug efflux transporter AcrB pore domain"/>
    <property type="match status" value="2"/>
</dbReference>
<dbReference type="EMBL" id="VSIV01000090">
    <property type="protein sequence ID" value="TYB33899.1"/>
    <property type="molecule type" value="Genomic_DNA"/>
</dbReference>
<dbReference type="SUPFAM" id="SSF82866">
    <property type="entry name" value="Multidrug efflux transporter AcrB transmembrane domain"/>
    <property type="match status" value="2"/>
</dbReference>
<keyword evidence="1" id="KW-0472">Membrane</keyword>
<dbReference type="InterPro" id="IPR001036">
    <property type="entry name" value="Acrflvin-R"/>
</dbReference>
<organism evidence="2 3">
    <name type="scientific">Flexistipes sinusarabici</name>
    <dbReference type="NCBI Taxonomy" id="2352"/>
    <lineage>
        <taxon>Bacteria</taxon>
        <taxon>Pseudomonadati</taxon>
        <taxon>Deferribacterota</taxon>
        <taxon>Deferribacteres</taxon>
        <taxon>Deferribacterales</taxon>
        <taxon>Flexistipitaceae</taxon>
        <taxon>Flexistipes</taxon>
    </lineage>
</organism>
<feature type="transmembrane region" description="Helical" evidence="1">
    <location>
        <begin position="960"/>
        <end position="981"/>
    </location>
</feature>
<feature type="transmembrane region" description="Helical" evidence="1">
    <location>
        <begin position="20"/>
        <end position="39"/>
    </location>
</feature>
<dbReference type="RefSeq" id="WP_303700603.1">
    <property type="nucleotide sequence ID" value="NZ_VSIV01000090.1"/>
</dbReference>
<gene>
    <name evidence="2" type="ORF">FXF49_03930</name>
</gene>
<feature type="transmembrane region" description="Helical" evidence="1">
    <location>
        <begin position="863"/>
        <end position="882"/>
    </location>
</feature>
<protein>
    <submittedName>
        <fullName evidence="2">Efflux RND transporter permease subunit</fullName>
    </submittedName>
</protein>
<sequence>MSKERVGKGPIAWMAKNSVAANILMIFLLIGGLFMTFNIKQEVFPEFELDTVAVTVAYPGASPDEIEKGVILPVEEAIEGIDGIKEIRSTANENSGTVTVEAVIGYDLQKLYQDIKNEVDRIDSFPTDAEEPQVFIPSRRITVTTLVLYGNQSKHTLKEYADIVKNRLIADDRITVVEIRGANEYEIKVDVSEDALKKYDLTLPDIASKIDNAALDLPAGTIETSEGDILVRLKERKDYAPQFEDIPVVTTSSGTLVKLGDIASVTDGFEDTENYVVFNGKEAIELEVFRVGNQKPGEVAKAVNEYVKQLKETLPSGLFIEKVRDRSEIFEQRVNLLLKNGLLGLGLVMILLSIFLELRLAFWVAMGILISFLGSFLILPVFGVSINMISLFAFIITLGIVVDDAIVVGENIYTYRQKGIDFISASIRGAREIAMPVCFSVLTNMVAFLPMYFIPGVAGKIFGIIPIVVVSVFAISLVESLFILPAHLGHQNKYFTSRIMYFLHKNQQKVSRLFEWFIRQIYHPLLRFFLKFRYISITASIGVLIVTMAFVASGRMGFAMFPKVESDFAYLNIQMPLGTPDERIKNIEERIFQSALKLKEQYNDSSLVENILVSVNENTLTGIVFLAPPEKRVLNTAEFVRKWRKELGSIPDAEKVNFQSDFGGPGSGADLTVELSHQSMDVLEAASSELADEIGKFDIASDIEDGFVEGKDQFDVYLKPKAYFLGLTPQIVARDLRSRYYGAEALKQLRGKNELTVMVRLNEKERKSVHNFNNMKISTPTGVEVPLSEIADVKRGKAYTSINRRDGRRIVSVTADVDPQDRAVEIVNALQKGFLLDLMAKYPGLSYSFEGKQSDIKESVGSLMRGLAMALLAIYVILAIPFKSYIQPIIIMCSIPFGIIGAVYGHLLLGYSLSLMSLFGIVALAGVVVNDTLVLIDYANRLRRNSNYTAYTAIIESSLARFRPVFLTTFTTFFGLIPMIFETSRQARFLIPMAISLGFGILFALLITLVFVPSLYVILEDLKNFLIKIFAPTKRYGEEMPDSVEKNI</sequence>
<accession>A0A5D0MS69</accession>
<dbReference type="PANTHER" id="PTHR32063:SF33">
    <property type="entry name" value="RND SUPERFAMILY EFFLUX PUMP PERMEASE COMPONENT"/>
    <property type="match status" value="1"/>
</dbReference>
<evidence type="ECO:0000256" key="1">
    <source>
        <dbReference type="SAM" id="Phobius"/>
    </source>
</evidence>
<dbReference type="PRINTS" id="PR00702">
    <property type="entry name" value="ACRIFLAVINRP"/>
</dbReference>
<dbReference type="Gene3D" id="3.30.70.1440">
    <property type="entry name" value="Multidrug efflux transporter AcrB pore domain"/>
    <property type="match status" value="1"/>
</dbReference>
<dbReference type="Gene3D" id="3.30.2090.10">
    <property type="entry name" value="Multidrug efflux transporter AcrB TolC docking domain, DN and DC subdomains"/>
    <property type="match status" value="2"/>
</dbReference>
<dbReference type="GO" id="GO:0005886">
    <property type="term" value="C:plasma membrane"/>
    <property type="evidence" value="ECO:0007669"/>
    <property type="project" value="TreeGrafter"/>
</dbReference>
<dbReference type="Gene3D" id="1.20.1640.10">
    <property type="entry name" value="Multidrug efflux transporter AcrB transmembrane domain"/>
    <property type="match status" value="2"/>
</dbReference>
<feature type="transmembrane region" description="Helical" evidence="1">
    <location>
        <begin position="433"/>
        <end position="455"/>
    </location>
</feature>
<dbReference type="SUPFAM" id="SSF82714">
    <property type="entry name" value="Multidrug efflux transporter AcrB TolC docking domain, DN and DC subdomains"/>
    <property type="match status" value="2"/>
</dbReference>
<feature type="transmembrane region" description="Helical" evidence="1">
    <location>
        <begin position="461"/>
        <end position="484"/>
    </location>
</feature>
<feature type="transmembrane region" description="Helical" evidence="1">
    <location>
        <begin position="532"/>
        <end position="552"/>
    </location>
</feature>
<evidence type="ECO:0000313" key="3">
    <source>
        <dbReference type="Proteomes" id="UP000323337"/>
    </source>
</evidence>